<gene>
    <name evidence="4" type="ORF">NB037_06915</name>
</gene>
<keyword evidence="2" id="KW-0472">Membrane</keyword>
<keyword evidence="2" id="KW-1133">Transmembrane helix</keyword>
<reference evidence="4" key="1">
    <citation type="submission" date="2022-06" db="EMBL/GenBank/DDBJ databases">
        <title>Whole genome shotgun sequencing (WGS) of Rathayibacter sp. ZW T2_19, isolated from stored onions (Allium cepa).</title>
        <authorList>
            <person name="Stoll D.A."/>
            <person name="Huch M."/>
        </authorList>
    </citation>
    <scope>NUCLEOTIDE SEQUENCE</scope>
    <source>
        <strain evidence="4">ZW T2_19</strain>
    </source>
</reference>
<name>A0A9X2IS06_9MICO</name>
<dbReference type="RefSeq" id="WP_251944554.1">
    <property type="nucleotide sequence ID" value="NZ_JAMRYM010000019.1"/>
</dbReference>
<feature type="region of interest" description="Disordered" evidence="1">
    <location>
        <begin position="653"/>
        <end position="680"/>
    </location>
</feature>
<evidence type="ECO:0000313" key="5">
    <source>
        <dbReference type="Proteomes" id="UP001155240"/>
    </source>
</evidence>
<evidence type="ECO:0000259" key="3">
    <source>
        <dbReference type="Pfam" id="PF04536"/>
    </source>
</evidence>
<keyword evidence="2" id="KW-0812">Transmembrane</keyword>
<dbReference type="InterPro" id="IPR007621">
    <property type="entry name" value="TPM_dom"/>
</dbReference>
<accession>A0A9X2IS06</accession>
<evidence type="ECO:0000313" key="4">
    <source>
        <dbReference type="EMBL" id="MCM6762146.1"/>
    </source>
</evidence>
<sequence length="680" mass="69443">MTATANHRSDVREHFAARRPLLRTTTVRTTTVRTGTLRTITALLIGAGVVLAGAPVAVAEDPVTLGSSPVLDSIGALGSGDAAEIESAASRLYEEHRVQLFVTYVDSFSGVSGDERWSDATADLNGLGEEDVLLAVAVDARQYQVSVADGFPLDDAQLSSLQSEDIEPQLVEGDWAGAAVAAADGIGERLDAPTAGESLGRGATVVLAVLAVLVVLGIVVLLLVRRSRRRKAAEAVEASIDELATRAGSALVHADDAVRTSEQEVGFAEAQFGSDATGPFREALVTAKRLLGEAFGLQQRLDDAEPETDQERRDGYSRILQLCADAEQALDEKAEAFELLRDLEKNAPEVAAQLSARVEAVAARVAPARAILGELAAAYAPTAIDDVEDDADQAEDRLRFARDGVTSTREALAAGDTGRAAVLLRAGQQAAEQASGLLDAVATRAADLREAEGTLAARIGEIRADVAQGRALAAGADASDPATAPLVANVGAAVAQTEASLEQVERAASVRPNDPLGLLAALAAELTSARSRVSAAEDFIAARRGAVGPLARTRLTEAARASEYAAQIAASDPREALASAQRASALAEQALQQARSDTSGYASPSAAGSPFGGNTTGAFLGGILVESLLGGGRRSGYRSGGFGGGGFGGSSGGGFGGGSRRSSGGGFGGGGGRRGGGGRF</sequence>
<comment type="caution">
    <text evidence="4">The sequence shown here is derived from an EMBL/GenBank/DDBJ whole genome shotgun (WGS) entry which is preliminary data.</text>
</comment>
<dbReference type="Gene3D" id="3.10.310.50">
    <property type="match status" value="1"/>
</dbReference>
<feature type="transmembrane region" description="Helical" evidence="2">
    <location>
        <begin position="203"/>
        <end position="224"/>
    </location>
</feature>
<organism evidence="4 5">
    <name type="scientific">Rathayibacter rubneri</name>
    <dbReference type="NCBI Taxonomy" id="2950106"/>
    <lineage>
        <taxon>Bacteria</taxon>
        <taxon>Bacillati</taxon>
        <taxon>Actinomycetota</taxon>
        <taxon>Actinomycetes</taxon>
        <taxon>Micrococcales</taxon>
        <taxon>Microbacteriaceae</taxon>
        <taxon>Rathayibacter</taxon>
    </lineage>
</organism>
<evidence type="ECO:0000256" key="2">
    <source>
        <dbReference type="SAM" id="Phobius"/>
    </source>
</evidence>
<dbReference type="Proteomes" id="UP001155240">
    <property type="component" value="Unassembled WGS sequence"/>
</dbReference>
<dbReference type="Pfam" id="PF04536">
    <property type="entry name" value="TPM_phosphatase"/>
    <property type="match status" value="1"/>
</dbReference>
<dbReference type="EMBL" id="JAMRYM010000019">
    <property type="protein sequence ID" value="MCM6762146.1"/>
    <property type="molecule type" value="Genomic_DNA"/>
</dbReference>
<evidence type="ECO:0000256" key="1">
    <source>
        <dbReference type="SAM" id="MobiDB-lite"/>
    </source>
</evidence>
<protein>
    <submittedName>
        <fullName evidence="4">TPM domain-containing protein</fullName>
    </submittedName>
</protein>
<keyword evidence="5" id="KW-1185">Reference proteome</keyword>
<dbReference type="AlphaFoldDB" id="A0A9X2IS06"/>
<feature type="domain" description="TPM" evidence="3">
    <location>
        <begin position="70"/>
        <end position="188"/>
    </location>
</feature>
<proteinExistence type="predicted"/>